<dbReference type="Proteomes" id="UP001595683">
    <property type="component" value="Unassembled WGS sequence"/>
</dbReference>
<feature type="domain" description="Outer membrane protein beta-barrel" evidence="3">
    <location>
        <begin position="5"/>
        <end position="187"/>
    </location>
</feature>
<keyword evidence="1 2" id="KW-0732">Signal</keyword>
<evidence type="ECO:0000313" key="5">
    <source>
        <dbReference type="Proteomes" id="UP001595683"/>
    </source>
</evidence>
<dbReference type="InterPro" id="IPR036709">
    <property type="entry name" value="Autotransporte_beta_dom_sf"/>
</dbReference>
<evidence type="ECO:0000259" key="3">
    <source>
        <dbReference type="Pfam" id="PF13505"/>
    </source>
</evidence>
<keyword evidence="5" id="KW-1185">Reference proteome</keyword>
<evidence type="ECO:0000256" key="2">
    <source>
        <dbReference type="SAM" id="SignalP"/>
    </source>
</evidence>
<dbReference type="EMBL" id="JBHRYE010000013">
    <property type="protein sequence ID" value="MFC3671744.1"/>
    <property type="molecule type" value="Genomic_DNA"/>
</dbReference>
<comment type="caution">
    <text evidence="4">The sequence shown here is derived from an EMBL/GenBank/DDBJ whole genome shotgun (WGS) entry which is preliminary data.</text>
</comment>
<sequence>MKKIVLLAALVAAQPAFAKDATFSGLRAELRVGYETPTVSGLGDGEVYKFGNSASIGAELGYDIPVSRKVTVGPFINYDYARAKDCVDSYCIGSDGNILAGGRVGVALGDKVEGYFKLGYDRFRIKETQGSLERSTNLDGVGGELGLNYQFSQRAYAGFSLNYADLGKLYGANVQRRHVSVQVGTRF</sequence>
<evidence type="ECO:0000256" key="1">
    <source>
        <dbReference type="ARBA" id="ARBA00022729"/>
    </source>
</evidence>
<dbReference type="InterPro" id="IPR027385">
    <property type="entry name" value="Beta-barrel_OMP"/>
</dbReference>
<protein>
    <submittedName>
        <fullName evidence="4">Outer membrane beta-barrel protein</fullName>
    </submittedName>
</protein>
<organism evidence="4 5">
    <name type="scientific">Novosphingobium pokkalii</name>
    <dbReference type="NCBI Taxonomy" id="1770194"/>
    <lineage>
        <taxon>Bacteria</taxon>
        <taxon>Pseudomonadati</taxon>
        <taxon>Pseudomonadota</taxon>
        <taxon>Alphaproteobacteria</taxon>
        <taxon>Sphingomonadales</taxon>
        <taxon>Sphingomonadaceae</taxon>
        <taxon>Novosphingobium</taxon>
    </lineage>
</organism>
<reference evidence="5" key="1">
    <citation type="journal article" date="2019" name="Int. J. Syst. Evol. Microbiol.">
        <title>The Global Catalogue of Microorganisms (GCM) 10K type strain sequencing project: providing services to taxonomists for standard genome sequencing and annotation.</title>
        <authorList>
            <consortium name="The Broad Institute Genomics Platform"/>
            <consortium name="The Broad Institute Genome Sequencing Center for Infectious Disease"/>
            <person name="Wu L."/>
            <person name="Ma J."/>
        </authorList>
    </citation>
    <scope>NUCLEOTIDE SEQUENCE [LARGE SCALE GENOMIC DNA]</scope>
    <source>
        <strain evidence="5">KCTC 42224</strain>
    </source>
</reference>
<gene>
    <name evidence="4" type="ORF">ACFOOT_09930</name>
</gene>
<feature type="chain" id="PRO_5045258833" evidence="2">
    <location>
        <begin position="19"/>
        <end position="187"/>
    </location>
</feature>
<dbReference type="Gene3D" id="2.40.160.20">
    <property type="match status" value="1"/>
</dbReference>
<dbReference type="RefSeq" id="WP_191324304.1">
    <property type="nucleotide sequence ID" value="NZ_BMZP01000008.1"/>
</dbReference>
<dbReference type="Pfam" id="PF13505">
    <property type="entry name" value="OMP_b-brl"/>
    <property type="match status" value="1"/>
</dbReference>
<name>A0ABV7V2U1_9SPHN</name>
<evidence type="ECO:0000313" key="4">
    <source>
        <dbReference type="EMBL" id="MFC3671744.1"/>
    </source>
</evidence>
<dbReference type="SUPFAM" id="SSF103515">
    <property type="entry name" value="Autotransporter"/>
    <property type="match status" value="1"/>
</dbReference>
<feature type="signal peptide" evidence="2">
    <location>
        <begin position="1"/>
        <end position="18"/>
    </location>
</feature>
<accession>A0ABV7V2U1</accession>
<proteinExistence type="predicted"/>